<dbReference type="Proteomes" id="UP000035651">
    <property type="component" value="Chromosome"/>
</dbReference>
<reference evidence="1" key="1">
    <citation type="submission" date="2016-06" db="EMBL/GenBank/DDBJ databases">
        <title>Complete Genome Sequence of Pandoraea faecigallinarum DSM-23572.</title>
        <authorList>
            <person name="Yong D."/>
            <person name="Ee R."/>
            <person name="Lim Y.-L."/>
            <person name="Yin W.-F."/>
            <person name="Chan K.-G."/>
        </authorList>
    </citation>
    <scope>NUCLEOTIDE SEQUENCE</scope>
    <source>
        <strain evidence="1">DSM 23572</strain>
    </source>
</reference>
<dbReference type="OrthoDB" id="9024736at2"/>
<gene>
    <name evidence="1" type="ORF">AB870_03625</name>
</gene>
<evidence type="ECO:0000313" key="1">
    <source>
        <dbReference type="EMBL" id="AKM29420.1"/>
    </source>
</evidence>
<dbReference type="InterPro" id="IPR034154">
    <property type="entry name" value="TOPRIM_DnaG/twinkle"/>
</dbReference>
<dbReference type="EMBL" id="CP011807">
    <property type="protein sequence ID" value="AKM29420.1"/>
    <property type="molecule type" value="Genomic_DNA"/>
</dbReference>
<keyword evidence="2" id="KW-1185">Reference proteome</keyword>
<dbReference type="CDD" id="cd01029">
    <property type="entry name" value="TOPRIM_primases"/>
    <property type="match status" value="1"/>
</dbReference>
<dbReference type="PATRIC" id="fig|656179.3.peg.793"/>
<evidence type="ECO:0000313" key="2">
    <source>
        <dbReference type="Proteomes" id="UP000035651"/>
    </source>
</evidence>
<accession>A0A0H3WPH3</accession>
<organism evidence="1 2">
    <name type="scientific">Pandoraea faecigallinarum</name>
    <dbReference type="NCBI Taxonomy" id="656179"/>
    <lineage>
        <taxon>Bacteria</taxon>
        <taxon>Pseudomonadati</taxon>
        <taxon>Pseudomonadota</taxon>
        <taxon>Betaproteobacteria</taxon>
        <taxon>Burkholderiales</taxon>
        <taxon>Burkholderiaceae</taxon>
        <taxon>Pandoraea</taxon>
    </lineage>
</organism>
<dbReference type="AlphaFoldDB" id="A0A0H3WPH3"/>
<proteinExistence type="predicted"/>
<name>A0A0H3WPH3_9BURK</name>
<protein>
    <recommendedName>
        <fullName evidence="3">DNA primase</fullName>
    </recommendedName>
</protein>
<dbReference type="STRING" id="656179.AB870_03625"/>
<dbReference type="KEGG" id="pfg:AB870_03625"/>
<evidence type="ECO:0008006" key="3">
    <source>
        <dbReference type="Google" id="ProtNLM"/>
    </source>
</evidence>
<sequence length="274" mass="30710">MLPPSDWLAKAQELDEGRSARVGHACGPGRVLSIRHEAHRWSAYCFRCGEPGIVDKPTETLGEWLARRKSEREADEALASSVTLPVPTNFDIDSWPEEARVWLYKAALGRPEIERVGAYFHEPSGRVVLPVLDGERVVYWQGRAMGWKPDDPRPKYVNPNVDRSRLVAKYGTGRVLVLTEDILSAFRVGKHTEAWSLLGTKLPEPVAVQIVSRGGPVLVWLDPDWQYPAGKRPGVIAARAIVKQLTGYGVNARYVLSRADPKLLSDREIRRFLT</sequence>